<gene>
    <name evidence="3" type="ORF">ACFQND_19985</name>
</gene>
<accession>A0ABW1U1Z2</accession>
<evidence type="ECO:0000313" key="4">
    <source>
        <dbReference type="Proteomes" id="UP001596270"/>
    </source>
</evidence>
<dbReference type="InterPro" id="IPR020845">
    <property type="entry name" value="AMP-binding_CS"/>
</dbReference>
<dbReference type="Pfam" id="PF00501">
    <property type="entry name" value="AMP-binding"/>
    <property type="match status" value="1"/>
</dbReference>
<comment type="caution">
    <text evidence="3">The sequence shown here is derived from an EMBL/GenBank/DDBJ whole genome shotgun (WGS) entry which is preliminary data.</text>
</comment>
<dbReference type="Gene3D" id="3.40.50.12780">
    <property type="entry name" value="N-terminal domain of ligase-like"/>
    <property type="match status" value="1"/>
</dbReference>
<dbReference type="RefSeq" id="WP_371438141.1">
    <property type="nucleotide sequence ID" value="NZ_JBHSRS010000083.1"/>
</dbReference>
<reference evidence="4" key="1">
    <citation type="journal article" date="2019" name="Int. J. Syst. Evol. Microbiol.">
        <title>The Global Catalogue of Microorganisms (GCM) 10K type strain sequencing project: providing services to taxonomists for standard genome sequencing and annotation.</title>
        <authorList>
            <consortium name="The Broad Institute Genomics Platform"/>
            <consortium name="The Broad Institute Genome Sequencing Center for Infectious Disease"/>
            <person name="Wu L."/>
            <person name="Ma J."/>
        </authorList>
    </citation>
    <scope>NUCLEOTIDE SEQUENCE [LARGE SCALE GENOMIC DNA]</scope>
    <source>
        <strain evidence="4">CCUG 39402</strain>
    </source>
</reference>
<name>A0ABW1U1Z2_9BURK</name>
<proteinExistence type="predicted"/>
<evidence type="ECO:0000313" key="3">
    <source>
        <dbReference type="EMBL" id="MFC6283515.1"/>
    </source>
</evidence>
<dbReference type="SUPFAM" id="SSF56801">
    <property type="entry name" value="Acetyl-CoA synthetase-like"/>
    <property type="match status" value="1"/>
</dbReference>
<dbReference type="PANTHER" id="PTHR24096">
    <property type="entry name" value="LONG-CHAIN-FATTY-ACID--COA LIGASE"/>
    <property type="match status" value="1"/>
</dbReference>
<feature type="domain" description="AMP-binding enzyme C-terminal" evidence="2">
    <location>
        <begin position="416"/>
        <end position="493"/>
    </location>
</feature>
<dbReference type="PANTHER" id="PTHR24096:SF323">
    <property type="entry name" value="BLR3536 PROTEIN"/>
    <property type="match status" value="1"/>
</dbReference>
<organism evidence="3 4">
    <name type="scientific">Polaromonas aquatica</name>
    <dbReference type="NCBI Taxonomy" id="332657"/>
    <lineage>
        <taxon>Bacteria</taxon>
        <taxon>Pseudomonadati</taxon>
        <taxon>Pseudomonadota</taxon>
        <taxon>Betaproteobacteria</taxon>
        <taxon>Burkholderiales</taxon>
        <taxon>Comamonadaceae</taxon>
        <taxon>Polaromonas</taxon>
    </lineage>
</organism>
<dbReference type="Proteomes" id="UP001596270">
    <property type="component" value="Unassembled WGS sequence"/>
</dbReference>
<dbReference type="InterPro" id="IPR025110">
    <property type="entry name" value="AMP-bd_C"/>
</dbReference>
<sequence>MTHNLRHWASHFPDRVAIRIGTESLTYSVLESQANQLAHVFEKLGLVRGDHVVAFLPNTPFMFVVAWAAYRSGLYFTPASSFLSAQDAAYIVTNSQARLVFANPAVKTPVAELPGQCGGTIHWVSHEGELPGCSPVQAMMAPMSKLPRDTECPGALMLYTSGTTGAPKGVWRPLPAANYQGAPTFAADLIALFSLDERVRYLSTAPLYHAAPLRFALTITATGGTVLGLPKFDAQEALEMLAVERITHSQWVPTMLQRVLRLPEEVRRKFRAPDHVMALHSAAPCPVPVKRAIIDWWGPILMEYYSGTEGVGLTMLGSPEWLKHPGSVGKTCKGVPHVLDDDWTELPAGETGRIFFSGVTPFQYFGDAEKTANRTSPQGYQTLGDIGYVDSEGYMYLTDRMDDMIISGGVNIYPQEIESAIMELPCIIDAGVVGMADDEFGERPIAFVVGDGKQLQHEVEAAVSAHCSMRLGRIKAPARYVVLEQMPRSPTGKLMRRELRDMLRSMFPAQAVRGLP</sequence>
<dbReference type="PROSITE" id="PS00455">
    <property type="entry name" value="AMP_BINDING"/>
    <property type="match status" value="1"/>
</dbReference>
<dbReference type="InterPro" id="IPR000873">
    <property type="entry name" value="AMP-dep_synth/lig_dom"/>
</dbReference>
<evidence type="ECO:0000259" key="2">
    <source>
        <dbReference type="Pfam" id="PF13193"/>
    </source>
</evidence>
<dbReference type="Pfam" id="PF13193">
    <property type="entry name" value="AMP-binding_C"/>
    <property type="match status" value="1"/>
</dbReference>
<dbReference type="InterPro" id="IPR045851">
    <property type="entry name" value="AMP-bd_C_sf"/>
</dbReference>
<protein>
    <submittedName>
        <fullName evidence="3">AMP-binding protein</fullName>
    </submittedName>
</protein>
<dbReference type="EMBL" id="JBHSRS010000083">
    <property type="protein sequence ID" value="MFC6283515.1"/>
    <property type="molecule type" value="Genomic_DNA"/>
</dbReference>
<dbReference type="InterPro" id="IPR042099">
    <property type="entry name" value="ANL_N_sf"/>
</dbReference>
<keyword evidence="4" id="KW-1185">Reference proteome</keyword>
<evidence type="ECO:0000259" key="1">
    <source>
        <dbReference type="Pfam" id="PF00501"/>
    </source>
</evidence>
<feature type="domain" description="AMP-dependent synthetase/ligase" evidence="1">
    <location>
        <begin position="5"/>
        <end position="359"/>
    </location>
</feature>
<dbReference type="Gene3D" id="3.30.300.30">
    <property type="match status" value="1"/>
</dbReference>